<dbReference type="AlphaFoldDB" id="A0A1D7QUQ1"/>
<evidence type="ECO:0000313" key="4">
    <source>
        <dbReference type="EMBL" id="AOM82719.1"/>
    </source>
</evidence>
<dbReference type="STRING" id="632773.BBEV_1356"/>
<evidence type="ECO:0000256" key="1">
    <source>
        <dbReference type="ARBA" id="ARBA00022603"/>
    </source>
</evidence>
<dbReference type="EMBL" id="CP012502">
    <property type="protein sequence ID" value="AOM82719.1"/>
    <property type="molecule type" value="Genomic_DNA"/>
</dbReference>
<reference evidence="4 5" key="1">
    <citation type="submission" date="2015-08" db="EMBL/GenBank/DDBJ databases">
        <title>The complete genome sequence of Bacillus beveridgei MLTeJB.</title>
        <authorList>
            <person name="Hanson T.E."/>
            <person name="Mesa C."/>
            <person name="Basesman S.M."/>
            <person name="Oremland R.S."/>
        </authorList>
    </citation>
    <scope>NUCLEOTIDE SEQUENCE [LARGE SCALE GENOMIC DNA]</scope>
    <source>
        <strain evidence="4 5">MLTeJB</strain>
    </source>
</reference>
<sequence>MLEVRRFLQARKWMKSNESFLKTWHAHVGYKLNLFRLFESGEKVHTIAKTYDWDEELLESWVDVGLSVGHLKKNITGRIKAKKKMVRFATVDSDESAGILLREMMELHIPTLLEYPDLIQRKDKRVYQDQAFGEVVAETSALLEKAALPAVMKLVTKSKPGSALDLGCGYGGYLAKIHHQFKGMKLTGVEKNRDVFNYARQRLPDDIQLLNQDLTAFLNNQNDSVDLVMVHNLLYYFPKDKRGALLKNISELTTPGGKISIITPIHHSQYGGMFTSAFNAFMTAHANLYPLPTIDELKELATISGLTMLSAEPIIKEGGWFIIIFTKN</sequence>
<dbReference type="PANTHER" id="PTHR43861">
    <property type="entry name" value="TRANS-ACONITATE 2-METHYLTRANSFERASE-RELATED"/>
    <property type="match status" value="1"/>
</dbReference>
<dbReference type="PANTHER" id="PTHR43861:SF1">
    <property type="entry name" value="TRANS-ACONITATE 2-METHYLTRANSFERASE"/>
    <property type="match status" value="1"/>
</dbReference>
<dbReference type="InterPro" id="IPR029063">
    <property type="entry name" value="SAM-dependent_MTases_sf"/>
</dbReference>
<dbReference type="GO" id="GO:0008168">
    <property type="term" value="F:methyltransferase activity"/>
    <property type="evidence" value="ECO:0007669"/>
    <property type="project" value="UniProtKB-KW"/>
</dbReference>
<keyword evidence="2 4" id="KW-0808">Transferase</keyword>
<dbReference type="KEGG" id="bbev:BBEV_1356"/>
<dbReference type="OrthoDB" id="146133at2"/>
<dbReference type="Gene3D" id="3.40.50.150">
    <property type="entry name" value="Vaccinia Virus protein VP39"/>
    <property type="match status" value="1"/>
</dbReference>
<accession>A0A1D7QUQ1</accession>
<organism evidence="4 5">
    <name type="scientific">Salisediminibacterium beveridgei</name>
    <dbReference type="NCBI Taxonomy" id="632773"/>
    <lineage>
        <taxon>Bacteria</taxon>
        <taxon>Bacillati</taxon>
        <taxon>Bacillota</taxon>
        <taxon>Bacilli</taxon>
        <taxon>Bacillales</taxon>
        <taxon>Bacillaceae</taxon>
        <taxon>Salisediminibacterium</taxon>
    </lineage>
</organism>
<proteinExistence type="predicted"/>
<feature type="domain" description="Methyltransferase" evidence="3">
    <location>
        <begin position="164"/>
        <end position="257"/>
    </location>
</feature>
<evidence type="ECO:0000313" key="5">
    <source>
        <dbReference type="Proteomes" id="UP000094463"/>
    </source>
</evidence>
<protein>
    <submittedName>
        <fullName evidence="4">Methyltransferase Type</fullName>
    </submittedName>
</protein>
<name>A0A1D7QUQ1_9BACI</name>
<dbReference type="Proteomes" id="UP000094463">
    <property type="component" value="Chromosome"/>
</dbReference>
<dbReference type="Pfam" id="PF13649">
    <property type="entry name" value="Methyltransf_25"/>
    <property type="match status" value="1"/>
</dbReference>
<gene>
    <name evidence="4" type="ORF">BBEV_1356</name>
</gene>
<dbReference type="InterPro" id="IPR041698">
    <property type="entry name" value="Methyltransf_25"/>
</dbReference>
<keyword evidence="5" id="KW-1185">Reference proteome</keyword>
<keyword evidence="1 4" id="KW-0489">Methyltransferase</keyword>
<evidence type="ECO:0000256" key="2">
    <source>
        <dbReference type="ARBA" id="ARBA00022679"/>
    </source>
</evidence>
<dbReference type="CDD" id="cd02440">
    <property type="entry name" value="AdoMet_MTases"/>
    <property type="match status" value="1"/>
</dbReference>
<evidence type="ECO:0000259" key="3">
    <source>
        <dbReference type="Pfam" id="PF13649"/>
    </source>
</evidence>
<dbReference type="PATRIC" id="fig|632773.3.peg.1431"/>
<dbReference type="SUPFAM" id="SSF53335">
    <property type="entry name" value="S-adenosyl-L-methionine-dependent methyltransferases"/>
    <property type="match status" value="1"/>
</dbReference>
<dbReference type="GO" id="GO:0032259">
    <property type="term" value="P:methylation"/>
    <property type="evidence" value="ECO:0007669"/>
    <property type="project" value="UniProtKB-KW"/>
</dbReference>